<organism evidence="3 4">
    <name type="scientific">Catenaria anguillulae PL171</name>
    <dbReference type="NCBI Taxonomy" id="765915"/>
    <lineage>
        <taxon>Eukaryota</taxon>
        <taxon>Fungi</taxon>
        <taxon>Fungi incertae sedis</taxon>
        <taxon>Blastocladiomycota</taxon>
        <taxon>Blastocladiomycetes</taxon>
        <taxon>Blastocladiales</taxon>
        <taxon>Catenariaceae</taxon>
        <taxon>Catenaria</taxon>
    </lineage>
</organism>
<feature type="domain" description="CS" evidence="2">
    <location>
        <begin position="4"/>
        <end position="92"/>
    </location>
</feature>
<feature type="region of interest" description="Disordered" evidence="1">
    <location>
        <begin position="188"/>
        <end position="223"/>
    </location>
</feature>
<evidence type="ECO:0000313" key="3">
    <source>
        <dbReference type="EMBL" id="ORZ36787.1"/>
    </source>
</evidence>
<dbReference type="InterPro" id="IPR052004">
    <property type="entry name" value="Dynein_assembly_factor_4"/>
</dbReference>
<dbReference type="AlphaFoldDB" id="A0A1Y2HQA4"/>
<accession>A0A1Y2HQA4</accession>
<evidence type="ECO:0000313" key="4">
    <source>
        <dbReference type="Proteomes" id="UP000193411"/>
    </source>
</evidence>
<dbReference type="InterPro" id="IPR011990">
    <property type="entry name" value="TPR-like_helical_dom_sf"/>
</dbReference>
<gene>
    <name evidence="3" type="ORF">BCR44DRAFT_1512221</name>
</gene>
<dbReference type="Gene3D" id="2.60.40.790">
    <property type="match status" value="1"/>
</dbReference>
<sequence length="428" mass="48330">MPLIQVHNVATRQTPSHVYLTVTWPTLITSKTADVYSNDLYVKVYNAPHLFEFDLAHPIDDANATCTIDDDQRTLVLALPKVNAGTEWDTVQFVPPGAEGMSRAERIRVLRDRRDDARARHLARQDEAKKQREKEKWEKQRYLVRQQMDVEKAEREKLESAKKLERETAENAVFDWVETAKSERSILQGTGQPSIDNQPQPAGPDRSLATKSHICDDESSDEDDEEILALRAKYKQIKLHQDQGLPIPAQIDPTTNQQEAEIPTPRQRGEIQIKFTPRQFVSAARETQDAKWAAQMEEARRRQRPANAEAVKLEEKAIKLQSDGQWLLAVDAYSALLAMTPKNHRAFVGRSECYANLKYVDLAAADAQAALALIEEMEKEHEITGVYDTVKAQLRLRIDAAVASGRKKLDSDADQQDEEAIAPLHAAG</sequence>
<dbReference type="Proteomes" id="UP000193411">
    <property type="component" value="Unassembled WGS sequence"/>
</dbReference>
<dbReference type="EMBL" id="MCFL01000015">
    <property type="protein sequence ID" value="ORZ36787.1"/>
    <property type="molecule type" value="Genomic_DNA"/>
</dbReference>
<dbReference type="OrthoDB" id="10250354at2759"/>
<protein>
    <recommendedName>
        <fullName evidence="2">CS domain-containing protein</fullName>
    </recommendedName>
</protein>
<proteinExistence type="predicted"/>
<comment type="caution">
    <text evidence="3">The sequence shown here is derived from an EMBL/GenBank/DDBJ whole genome shotgun (WGS) entry which is preliminary data.</text>
</comment>
<dbReference type="SUPFAM" id="SSF49764">
    <property type="entry name" value="HSP20-like chaperones"/>
    <property type="match status" value="1"/>
</dbReference>
<dbReference type="PANTHER" id="PTHR46492:SF1">
    <property type="entry name" value="DYNEIN AXONEMAL ASSEMBLY FACTOR 4"/>
    <property type="match status" value="1"/>
</dbReference>
<dbReference type="PANTHER" id="PTHR46492">
    <property type="entry name" value="DYNEIN ASSEMBLY FACTOR 4, AXONEMAL"/>
    <property type="match status" value="1"/>
</dbReference>
<dbReference type="Gene3D" id="1.25.40.10">
    <property type="entry name" value="Tetratricopeptide repeat domain"/>
    <property type="match status" value="1"/>
</dbReference>
<feature type="compositionally biased region" description="Polar residues" evidence="1">
    <location>
        <begin position="188"/>
        <end position="200"/>
    </location>
</feature>
<keyword evidence="4" id="KW-1185">Reference proteome</keyword>
<dbReference type="SUPFAM" id="SSF48452">
    <property type="entry name" value="TPR-like"/>
    <property type="match status" value="1"/>
</dbReference>
<evidence type="ECO:0000256" key="1">
    <source>
        <dbReference type="SAM" id="MobiDB-lite"/>
    </source>
</evidence>
<dbReference type="InterPro" id="IPR008978">
    <property type="entry name" value="HSP20-like_chaperone"/>
</dbReference>
<dbReference type="InterPro" id="IPR007052">
    <property type="entry name" value="CS_dom"/>
</dbReference>
<feature type="region of interest" description="Disordered" evidence="1">
    <location>
        <begin position="407"/>
        <end position="428"/>
    </location>
</feature>
<dbReference type="GO" id="GO:0036158">
    <property type="term" value="P:outer dynein arm assembly"/>
    <property type="evidence" value="ECO:0007669"/>
    <property type="project" value="TreeGrafter"/>
</dbReference>
<dbReference type="GO" id="GO:0036159">
    <property type="term" value="P:inner dynein arm assembly"/>
    <property type="evidence" value="ECO:0007669"/>
    <property type="project" value="TreeGrafter"/>
</dbReference>
<reference evidence="3 4" key="1">
    <citation type="submission" date="2016-07" db="EMBL/GenBank/DDBJ databases">
        <title>Pervasive Adenine N6-methylation of Active Genes in Fungi.</title>
        <authorList>
            <consortium name="DOE Joint Genome Institute"/>
            <person name="Mondo S.J."/>
            <person name="Dannebaum R.O."/>
            <person name="Kuo R.C."/>
            <person name="Labutti K."/>
            <person name="Haridas S."/>
            <person name="Kuo A."/>
            <person name="Salamov A."/>
            <person name="Ahrendt S.R."/>
            <person name="Lipzen A."/>
            <person name="Sullivan W."/>
            <person name="Andreopoulos W.B."/>
            <person name="Clum A."/>
            <person name="Lindquist E."/>
            <person name="Daum C."/>
            <person name="Ramamoorthy G.K."/>
            <person name="Gryganskyi A."/>
            <person name="Culley D."/>
            <person name="Magnuson J.K."/>
            <person name="James T.Y."/>
            <person name="O'Malley M.A."/>
            <person name="Stajich J.E."/>
            <person name="Spatafora J.W."/>
            <person name="Visel A."/>
            <person name="Grigoriev I.V."/>
        </authorList>
    </citation>
    <scope>NUCLEOTIDE SEQUENCE [LARGE SCALE GENOMIC DNA]</scope>
    <source>
        <strain evidence="3 4">PL171</strain>
    </source>
</reference>
<name>A0A1Y2HQA4_9FUNG</name>
<dbReference type="PROSITE" id="PS51203">
    <property type="entry name" value="CS"/>
    <property type="match status" value="1"/>
</dbReference>
<evidence type="ECO:0000259" key="2">
    <source>
        <dbReference type="PROSITE" id="PS51203"/>
    </source>
</evidence>
<dbReference type="STRING" id="765915.A0A1Y2HQA4"/>
<dbReference type="GO" id="GO:0003341">
    <property type="term" value="P:cilium movement"/>
    <property type="evidence" value="ECO:0007669"/>
    <property type="project" value="TreeGrafter"/>
</dbReference>